<protein>
    <submittedName>
        <fullName evidence="1">Uncharacterized protein</fullName>
    </submittedName>
</protein>
<accession>A0A182J810</accession>
<dbReference type="EnsemblMetazoa" id="AATE013122-RA">
    <property type="protein sequence ID" value="AATE013122-PA.1"/>
    <property type="gene ID" value="AATE013122"/>
</dbReference>
<reference evidence="1" key="1">
    <citation type="submission" date="2022-08" db="UniProtKB">
        <authorList>
            <consortium name="EnsemblMetazoa"/>
        </authorList>
    </citation>
    <scope>IDENTIFICATION</scope>
    <source>
        <strain evidence="1">EBRO</strain>
    </source>
</reference>
<dbReference type="VEuPathDB" id="VectorBase:AATE013122"/>
<evidence type="ECO:0000313" key="1">
    <source>
        <dbReference type="EnsemblMetazoa" id="AATE013122-PA.1"/>
    </source>
</evidence>
<sequence length="212" mass="23392">MDAFKAVRREQHRQIVLQPLLLVLDQLVEVVDTQAGVVRARQHICERLYVAKAEIDALAGKRMHPVLVWPSPSGNAARELGTSASTTGADSSRCPVVVLISMCTLFMTSSTIVLRGTGGIDGTNERTRVELEQLLRLGHAGRPHQRAHFVVEWKQRDRTGRQEALPGGHVVGSPRGGQAERRHHAHLIVGQREIVHTHLPTHQRVIAIGTNL</sequence>
<name>A0A182J810_ANOAO</name>
<dbReference type="AlphaFoldDB" id="A0A182J810"/>
<organism evidence="1">
    <name type="scientific">Anopheles atroparvus</name>
    <name type="common">European mosquito</name>
    <dbReference type="NCBI Taxonomy" id="41427"/>
    <lineage>
        <taxon>Eukaryota</taxon>
        <taxon>Metazoa</taxon>
        <taxon>Ecdysozoa</taxon>
        <taxon>Arthropoda</taxon>
        <taxon>Hexapoda</taxon>
        <taxon>Insecta</taxon>
        <taxon>Pterygota</taxon>
        <taxon>Neoptera</taxon>
        <taxon>Endopterygota</taxon>
        <taxon>Diptera</taxon>
        <taxon>Nematocera</taxon>
        <taxon>Culicoidea</taxon>
        <taxon>Culicidae</taxon>
        <taxon>Anophelinae</taxon>
        <taxon>Anopheles</taxon>
    </lineage>
</organism>
<proteinExistence type="predicted"/>